<evidence type="ECO:0000256" key="3">
    <source>
        <dbReference type="ARBA" id="ARBA00022519"/>
    </source>
</evidence>
<dbReference type="Pfam" id="PF00005">
    <property type="entry name" value="ABC_tran"/>
    <property type="match status" value="1"/>
</dbReference>
<evidence type="ECO:0000256" key="5">
    <source>
        <dbReference type="ARBA" id="ARBA00022840"/>
    </source>
</evidence>
<dbReference type="PROSITE" id="PS50893">
    <property type="entry name" value="ABC_TRANSPORTER_2"/>
    <property type="match status" value="1"/>
</dbReference>
<dbReference type="GO" id="GO:0005524">
    <property type="term" value="F:ATP binding"/>
    <property type="evidence" value="ECO:0007669"/>
    <property type="project" value="UniProtKB-KW"/>
</dbReference>
<dbReference type="InterPro" id="IPR017871">
    <property type="entry name" value="ABC_transporter-like_CS"/>
</dbReference>
<dbReference type="InterPro" id="IPR027417">
    <property type="entry name" value="P-loop_NTPase"/>
</dbReference>
<keyword evidence="7" id="KW-0472">Membrane</keyword>
<keyword evidence="3" id="KW-0997">Cell inner membrane</keyword>
<keyword evidence="6" id="KW-1278">Translocase</keyword>
<keyword evidence="10" id="KW-1185">Reference proteome</keyword>
<dbReference type="PANTHER" id="PTHR43423:SF12">
    <property type="entry name" value="IRON EXPORT ATP-BINDING PROTEIN FETA-RELATED"/>
    <property type="match status" value="1"/>
</dbReference>
<accession>E6U306</accession>
<reference evidence="9 10" key="1">
    <citation type="submission" date="2010-12" db="EMBL/GenBank/DDBJ databases">
        <title>Complete sequence of Ethanoligenens harbinense YUAN-3.</title>
        <authorList>
            <person name="Lucas S."/>
            <person name="Copeland A."/>
            <person name="Lapidus A."/>
            <person name="Cheng J.-F."/>
            <person name="Bruce D."/>
            <person name="Goodwin L."/>
            <person name="Pitluck S."/>
            <person name="Chertkov O."/>
            <person name="Misra M."/>
            <person name="Detter J.C."/>
            <person name="Han C."/>
            <person name="Tapia R."/>
            <person name="Land M."/>
            <person name="Hauser L."/>
            <person name="Jeffries C."/>
            <person name="Kyrpides N."/>
            <person name="Ivanova N."/>
            <person name="Mikhailova N."/>
            <person name="Wang A."/>
            <person name="Mouttaki H."/>
            <person name="He Z."/>
            <person name="Zhou J."/>
            <person name="Hemme C.L."/>
            <person name="Woyke T."/>
        </authorList>
    </citation>
    <scope>NUCLEOTIDE SEQUENCE [LARGE SCALE GENOMIC DNA]</scope>
    <source>
        <strain evidence="10">DSM 18485 / JCM 12961 / CGMCC 1.5033 / YUAN-3</strain>
    </source>
</reference>
<feature type="domain" description="ABC transporter" evidence="8">
    <location>
        <begin position="4"/>
        <end position="216"/>
    </location>
</feature>
<dbReference type="EMBL" id="CP002400">
    <property type="protein sequence ID" value="ADU26373.1"/>
    <property type="molecule type" value="Genomic_DNA"/>
</dbReference>
<keyword evidence="4" id="KW-0547">Nucleotide-binding</keyword>
<evidence type="ECO:0000256" key="2">
    <source>
        <dbReference type="ARBA" id="ARBA00022475"/>
    </source>
</evidence>
<dbReference type="STRING" id="663278.Ethha_0804"/>
<dbReference type="GO" id="GO:0016887">
    <property type="term" value="F:ATP hydrolysis activity"/>
    <property type="evidence" value="ECO:0007669"/>
    <property type="project" value="InterPro"/>
</dbReference>
<dbReference type="SUPFAM" id="SSF52540">
    <property type="entry name" value="P-loop containing nucleoside triphosphate hydrolases"/>
    <property type="match status" value="1"/>
</dbReference>
<dbReference type="InterPro" id="IPR003593">
    <property type="entry name" value="AAA+_ATPase"/>
</dbReference>
<evidence type="ECO:0000256" key="1">
    <source>
        <dbReference type="ARBA" id="ARBA00022448"/>
    </source>
</evidence>
<evidence type="ECO:0000313" key="10">
    <source>
        <dbReference type="Proteomes" id="UP000001551"/>
    </source>
</evidence>
<keyword evidence="5" id="KW-0067">ATP-binding</keyword>
<dbReference type="PANTHER" id="PTHR43423">
    <property type="entry name" value="ABC TRANSPORTER I FAMILY MEMBER 17"/>
    <property type="match status" value="1"/>
</dbReference>
<dbReference type="AlphaFoldDB" id="E6U306"/>
<evidence type="ECO:0000259" key="8">
    <source>
        <dbReference type="PROSITE" id="PS50893"/>
    </source>
</evidence>
<dbReference type="KEGG" id="eha:Ethha_0804"/>
<name>E6U306_ETHHY</name>
<evidence type="ECO:0000256" key="4">
    <source>
        <dbReference type="ARBA" id="ARBA00022741"/>
    </source>
</evidence>
<proteinExistence type="predicted"/>
<evidence type="ECO:0000256" key="6">
    <source>
        <dbReference type="ARBA" id="ARBA00022967"/>
    </source>
</evidence>
<protein>
    <submittedName>
        <fullName evidence="9">ABC transporter related protein</fullName>
    </submittedName>
</protein>
<sequence>MAHLALQGVCYTADHREILHDISIDFEAGDFVSIVGPSGSGKSTLLKLCCHLISPTQGSIFLDGADIMQQNPTELRRRVAYCFQTPVLFGKTVEENMRFPYAIRRLPPDFDHIRRLFEQFEMNETFLNQPVHNLSGGEKQRIALIRTLLFQPEILLLDEITSALDIENTKIVENAVTGLNSRGVTVLWVTHNPEQSRKYARKLLTVADGTLQSLEVLR</sequence>
<organism evidence="9 10">
    <name type="scientific">Ethanoligenens harbinense (strain DSM 18485 / JCM 12961 / CGMCC 1.5033 / YUAN-3)</name>
    <dbReference type="NCBI Taxonomy" id="663278"/>
    <lineage>
        <taxon>Bacteria</taxon>
        <taxon>Bacillati</taxon>
        <taxon>Bacillota</taxon>
        <taxon>Clostridia</taxon>
        <taxon>Eubacteriales</taxon>
        <taxon>Oscillospiraceae</taxon>
        <taxon>Ethanoligenens</taxon>
    </lineage>
</organism>
<dbReference type="PROSITE" id="PS00211">
    <property type="entry name" value="ABC_TRANSPORTER_1"/>
    <property type="match status" value="1"/>
</dbReference>
<evidence type="ECO:0000313" key="9">
    <source>
        <dbReference type="EMBL" id="ADU26373.1"/>
    </source>
</evidence>
<dbReference type="Proteomes" id="UP000001551">
    <property type="component" value="Chromosome"/>
</dbReference>
<gene>
    <name evidence="9" type="ordered locus">Ethha_0804</name>
</gene>
<dbReference type="InterPro" id="IPR003439">
    <property type="entry name" value="ABC_transporter-like_ATP-bd"/>
</dbReference>
<keyword evidence="1" id="KW-0813">Transport</keyword>
<dbReference type="eggNOG" id="COG4619">
    <property type="taxonomic scope" value="Bacteria"/>
</dbReference>
<dbReference type="Gene3D" id="3.40.50.300">
    <property type="entry name" value="P-loop containing nucleotide triphosphate hydrolases"/>
    <property type="match status" value="1"/>
</dbReference>
<dbReference type="HOGENOM" id="CLU_000604_1_22_9"/>
<keyword evidence="2" id="KW-1003">Cell membrane</keyword>
<dbReference type="SMART" id="SM00382">
    <property type="entry name" value="AAA"/>
    <property type="match status" value="1"/>
</dbReference>
<evidence type="ECO:0000256" key="7">
    <source>
        <dbReference type="ARBA" id="ARBA00023136"/>
    </source>
</evidence>